<keyword evidence="3 6" id="KW-0812">Transmembrane</keyword>
<comment type="subcellular location">
    <subcellularLocation>
        <location evidence="1">Cell membrane</location>
        <topology evidence="1">Multi-pass membrane protein</topology>
    </subcellularLocation>
</comment>
<dbReference type="PANTHER" id="PTHR30482:SF17">
    <property type="entry name" value="ABC TRANSPORTER ATP-BINDING PROTEIN"/>
    <property type="match status" value="1"/>
</dbReference>
<sequence length="321" mass="33734">MKGRILAVVVAAVLLLAVPVVLDSFSVFVASRILILGLFATAYNVVFGYGGMPSLGHAAFFGIGGYTVGIAITRWAWPMALTMPVALVLGAVAGAVFGLFCLRVRGVYLLLITLALSQAVFGLAFYQTELTGGDNGIPGIPRDGVPTGGGFYLLALAVTAVCVSALWAFQRSPAGMTILGMRESESRMSATGYQVNTIRVMAFAVSGAFSAVAGALEVYLQGSVSTASLSWQISAEVLVFAILGGARRFLGPFLGAAIVTGLEVWVSTYTDRWTTALGVVYILTALFLTDGVLGRLRRLRRGTSPPAEQAPDEPVIVEVRK</sequence>
<dbReference type="AlphaFoldDB" id="A0A438LZX6"/>
<feature type="transmembrane region" description="Helical" evidence="6">
    <location>
        <begin position="83"/>
        <end position="102"/>
    </location>
</feature>
<feature type="transmembrane region" description="Helical" evidence="6">
    <location>
        <begin position="151"/>
        <end position="169"/>
    </location>
</feature>
<dbReference type="Proteomes" id="UP000284824">
    <property type="component" value="Unassembled WGS sequence"/>
</dbReference>
<keyword evidence="5 6" id="KW-0472">Membrane</keyword>
<dbReference type="CDD" id="cd06581">
    <property type="entry name" value="TM_PBP1_LivM_like"/>
    <property type="match status" value="1"/>
</dbReference>
<dbReference type="OrthoDB" id="9814461at2"/>
<accession>A0A438LZX6</accession>
<keyword evidence="8" id="KW-1185">Reference proteome</keyword>
<evidence type="ECO:0000256" key="5">
    <source>
        <dbReference type="ARBA" id="ARBA00023136"/>
    </source>
</evidence>
<organism evidence="7 8">
    <name type="scientific">Nonomuraea polychroma</name>
    <dbReference type="NCBI Taxonomy" id="46176"/>
    <lineage>
        <taxon>Bacteria</taxon>
        <taxon>Bacillati</taxon>
        <taxon>Actinomycetota</taxon>
        <taxon>Actinomycetes</taxon>
        <taxon>Streptosporangiales</taxon>
        <taxon>Streptosporangiaceae</taxon>
        <taxon>Nonomuraea</taxon>
    </lineage>
</organism>
<gene>
    <name evidence="7" type="ORF">EDD27_1126</name>
</gene>
<protein>
    <submittedName>
        <fullName evidence="7">Branched-chain amino acid transport system permease protein</fullName>
    </submittedName>
</protein>
<dbReference type="PANTHER" id="PTHR30482">
    <property type="entry name" value="HIGH-AFFINITY BRANCHED-CHAIN AMINO ACID TRANSPORT SYSTEM PERMEASE"/>
    <property type="match status" value="1"/>
</dbReference>
<name>A0A438LZX6_9ACTN</name>
<dbReference type="GO" id="GO:0005886">
    <property type="term" value="C:plasma membrane"/>
    <property type="evidence" value="ECO:0007669"/>
    <property type="project" value="UniProtKB-SubCell"/>
</dbReference>
<comment type="caution">
    <text evidence="7">The sequence shown here is derived from an EMBL/GenBank/DDBJ whole genome shotgun (WGS) entry which is preliminary data.</text>
</comment>
<keyword evidence="4 6" id="KW-1133">Transmembrane helix</keyword>
<evidence type="ECO:0000256" key="6">
    <source>
        <dbReference type="SAM" id="Phobius"/>
    </source>
</evidence>
<dbReference type="InterPro" id="IPR001851">
    <property type="entry name" value="ABC_transp_permease"/>
</dbReference>
<evidence type="ECO:0000256" key="2">
    <source>
        <dbReference type="ARBA" id="ARBA00022475"/>
    </source>
</evidence>
<dbReference type="RefSeq" id="WP_127931381.1">
    <property type="nucleotide sequence ID" value="NZ_SAUN01000001.1"/>
</dbReference>
<evidence type="ECO:0000256" key="4">
    <source>
        <dbReference type="ARBA" id="ARBA00022989"/>
    </source>
</evidence>
<dbReference type="EMBL" id="SAUN01000001">
    <property type="protein sequence ID" value="RVX38798.1"/>
    <property type="molecule type" value="Genomic_DNA"/>
</dbReference>
<feature type="transmembrane region" description="Helical" evidence="6">
    <location>
        <begin position="58"/>
        <end position="77"/>
    </location>
</feature>
<feature type="transmembrane region" description="Helical" evidence="6">
    <location>
        <begin position="190"/>
        <end position="212"/>
    </location>
</feature>
<keyword evidence="2" id="KW-1003">Cell membrane</keyword>
<feature type="transmembrane region" description="Helical" evidence="6">
    <location>
        <begin position="273"/>
        <end position="293"/>
    </location>
</feature>
<evidence type="ECO:0000256" key="3">
    <source>
        <dbReference type="ARBA" id="ARBA00022692"/>
    </source>
</evidence>
<reference evidence="7 8" key="1">
    <citation type="submission" date="2019-01" db="EMBL/GenBank/DDBJ databases">
        <title>Sequencing the genomes of 1000 actinobacteria strains.</title>
        <authorList>
            <person name="Klenk H.-P."/>
        </authorList>
    </citation>
    <scope>NUCLEOTIDE SEQUENCE [LARGE SCALE GENOMIC DNA]</scope>
    <source>
        <strain evidence="7 8">DSM 43925</strain>
    </source>
</reference>
<evidence type="ECO:0000313" key="8">
    <source>
        <dbReference type="Proteomes" id="UP000284824"/>
    </source>
</evidence>
<proteinExistence type="predicted"/>
<evidence type="ECO:0000256" key="1">
    <source>
        <dbReference type="ARBA" id="ARBA00004651"/>
    </source>
</evidence>
<evidence type="ECO:0000313" key="7">
    <source>
        <dbReference type="EMBL" id="RVX38798.1"/>
    </source>
</evidence>
<dbReference type="Pfam" id="PF02653">
    <property type="entry name" value="BPD_transp_2"/>
    <property type="match status" value="1"/>
</dbReference>
<dbReference type="InterPro" id="IPR043428">
    <property type="entry name" value="LivM-like"/>
</dbReference>
<feature type="transmembrane region" description="Helical" evidence="6">
    <location>
        <begin position="107"/>
        <end position="126"/>
    </location>
</feature>
<feature type="transmembrane region" description="Helical" evidence="6">
    <location>
        <begin position="27"/>
        <end position="46"/>
    </location>
</feature>
<dbReference type="GO" id="GO:0015658">
    <property type="term" value="F:branched-chain amino acid transmembrane transporter activity"/>
    <property type="evidence" value="ECO:0007669"/>
    <property type="project" value="InterPro"/>
</dbReference>